<dbReference type="AlphaFoldDB" id="A0ABD0XRT5"/>
<evidence type="ECO:0000313" key="5">
    <source>
        <dbReference type="Proteomes" id="UP001558652"/>
    </source>
</evidence>
<accession>A0ABD0XRT5</accession>
<reference evidence="4 5" key="1">
    <citation type="submission" date="2024-07" db="EMBL/GenBank/DDBJ databases">
        <title>Chromosome-level genome assembly of the water stick insect Ranatra chinensis (Heteroptera: Nepidae).</title>
        <authorList>
            <person name="Liu X."/>
        </authorList>
    </citation>
    <scope>NUCLEOTIDE SEQUENCE [LARGE SCALE GENOMIC DNA]</scope>
    <source>
        <strain evidence="4">Cailab_2021Rc</strain>
        <tissue evidence="4">Muscle</tissue>
    </source>
</reference>
<proteinExistence type="inferred from homology"/>
<comment type="caution">
    <text evidence="4">The sequence shown here is derived from an EMBL/GenBank/DDBJ whole genome shotgun (WGS) entry which is preliminary data.</text>
</comment>
<sequence length="126" mass="14527">MRDVDDKLVYALNVNVPTPSFRGGIDPTHNCETLYKQLRGNYEKRETAIKNCIGTVSTKVKQLREVKDSSGSGDLTVVKQLNKEQTKLRLLRSELNVEEVLQDRSMKLYYERCREFYKPPNPSSSQ</sequence>
<dbReference type="Pfam" id="PF09774">
    <property type="entry name" value="MIX23"/>
    <property type="match status" value="1"/>
</dbReference>
<name>A0ABD0XRT5_9HEMI</name>
<organism evidence="4 5">
    <name type="scientific">Ranatra chinensis</name>
    <dbReference type="NCBI Taxonomy" id="642074"/>
    <lineage>
        <taxon>Eukaryota</taxon>
        <taxon>Metazoa</taxon>
        <taxon>Ecdysozoa</taxon>
        <taxon>Arthropoda</taxon>
        <taxon>Hexapoda</taxon>
        <taxon>Insecta</taxon>
        <taxon>Pterygota</taxon>
        <taxon>Neoptera</taxon>
        <taxon>Paraneoptera</taxon>
        <taxon>Hemiptera</taxon>
        <taxon>Heteroptera</taxon>
        <taxon>Panheteroptera</taxon>
        <taxon>Nepomorpha</taxon>
        <taxon>Nepidae</taxon>
        <taxon>Ranatrinae</taxon>
        <taxon>Ranatra</taxon>
    </lineage>
</organism>
<evidence type="ECO:0000256" key="3">
    <source>
        <dbReference type="ARBA" id="ARBA00030733"/>
    </source>
</evidence>
<dbReference type="InterPro" id="IPR019171">
    <property type="entry name" value="MIX23"/>
</dbReference>
<protein>
    <recommendedName>
        <fullName evidence="2">Protein MIX23</fullName>
    </recommendedName>
    <alternativeName>
        <fullName evidence="3">Coiled-coil domain-containing protein 58</fullName>
    </alternativeName>
</protein>
<dbReference type="PANTHER" id="PTHR31905:SF2">
    <property type="entry name" value="PROTEIN MIX23"/>
    <property type="match status" value="1"/>
</dbReference>
<comment type="similarity">
    <text evidence="1">Belongs to the MIX23 family.</text>
</comment>
<gene>
    <name evidence="4" type="ORF">AAG570_014140</name>
</gene>
<evidence type="ECO:0000256" key="1">
    <source>
        <dbReference type="ARBA" id="ARBA00024204"/>
    </source>
</evidence>
<dbReference type="Proteomes" id="UP001558652">
    <property type="component" value="Unassembled WGS sequence"/>
</dbReference>
<evidence type="ECO:0000256" key="2">
    <source>
        <dbReference type="ARBA" id="ARBA00024228"/>
    </source>
</evidence>
<dbReference type="EMBL" id="JBFDAA010000123">
    <property type="protein sequence ID" value="KAL1109906.1"/>
    <property type="molecule type" value="Genomic_DNA"/>
</dbReference>
<dbReference type="PANTHER" id="PTHR31905">
    <property type="entry name" value="COILED-COIL DOMAIN-CONTAINING PROTEIN 58"/>
    <property type="match status" value="1"/>
</dbReference>
<keyword evidence="5" id="KW-1185">Reference proteome</keyword>
<evidence type="ECO:0000313" key="4">
    <source>
        <dbReference type="EMBL" id="KAL1109906.1"/>
    </source>
</evidence>